<dbReference type="CDD" id="cd14553">
    <property type="entry name" value="R-PTPc-LAR-1"/>
    <property type="match status" value="1"/>
</dbReference>
<dbReference type="PANTHER" id="PTHR19134:SF531">
    <property type="entry name" value="TYROSINE-PROTEIN PHOSPHATASE LAR"/>
    <property type="match status" value="1"/>
</dbReference>
<dbReference type="SUPFAM" id="SSF49265">
    <property type="entry name" value="Fibronectin type III"/>
    <property type="match status" value="1"/>
</dbReference>
<keyword evidence="5 7" id="KW-0472">Membrane</keyword>
<dbReference type="FunFam" id="3.90.190.10:FF:000216">
    <property type="entry name" value="Protein-tyrosine phosphatase delta-b"/>
    <property type="match status" value="1"/>
</dbReference>
<feature type="domain" description="Tyrosine specific protein phosphatases" evidence="9">
    <location>
        <begin position="808"/>
        <end position="867"/>
    </location>
</feature>
<dbReference type="InterPro" id="IPR000387">
    <property type="entry name" value="Tyr_Pase_dom"/>
</dbReference>
<feature type="transmembrane region" description="Helical" evidence="7">
    <location>
        <begin position="240"/>
        <end position="262"/>
    </location>
</feature>
<dbReference type="PROSITE" id="PS50055">
    <property type="entry name" value="TYR_PHOSPHATASE_PTP"/>
    <property type="match status" value="2"/>
</dbReference>
<dbReference type="InterPro" id="IPR013783">
    <property type="entry name" value="Ig-like_fold"/>
</dbReference>
<dbReference type="FunFam" id="3.90.190.10:FF:000001">
    <property type="entry name" value="Receptor-type tyrosine-protein phosphatase F isoform A"/>
    <property type="match status" value="1"/>
</dbReference>
<keyword evidence="12" id="KW-1185">Reference proteome</keyword>
<comment type="catalytic activity">
    <reaction evidence="6">
        <text>O-phospho-L-tyrosyl-[protein] + H2O = L-tyrosyl-[protein] + phosphate</text>
        <dbReference type="Rhea" id="RHEA:10684"/>
        <dbReference type="Rhea" id="RHEA-COMP:10136"/>
        <dbReference type="Rhea" id="RHEA-COMP:20101"/>
        <dbReference type="ChEBI" id="CHEBI:15377"/>
        <dbReference type="ChEBI" id="CHEBI:43474"/>
        <dbReference type="ChEBI" id="CHEBI:46858"/>
        <dbReference type="ChEBI" id="CHEBI:61978"/>
        <dbReference type="EC" id="3.1.3.48"/>
    </reaction>
</comment>
<evidence type="ECO:0000256" key="2">
    <source>
        <dbReference type="ARBA" id="ARBA00022729"/>
    </source>
</evidence>
<dbReference type="Proteomes" id="UP001054945">
    <property type="component" value="Unassembled WGS sequence"/>
</dbReference>
<evidence type="ECO:0000256" key="3">
    <source>
        <dbReference type="ARBA" id="ARBA00022801"/>
    </source>
</evidence>
<keyword evidence="2" id="KW-0732">Signal</keyword>
<proteinExistence type="predicted"/>
<dbReference type="Gene3D" id="3.90.190.10">
    <property type="entry name" value="Protein tyrosine phosphatase superfamily"/>
    <property type="match status" value="2"/>
</dbReference>
<sequence>MYAIRVAARTRQDLGRLSELITVRVVPTDVPTQLRAHDVTTHSMSLSWRRPSKLDPIKYKISYGAHKEFYDSQGNLQKLPIPTHTVFVDATTTNYSVDNLMPFTSYQVNITAVPAEETFRPPAKITVTTAMAAPKPMVKPDSFGVKNGWEITVILPKASEEYGPISHYFLVVVPFEEATKDPGEFTIDESLYTSSPFSDPLSLDMTPIRGPTPAIDPGIRDRNDLPDMSQINSDSDKAQIIWIVGPVIALILITFFVIGVFLMKRRQCYRNFPQLYRRRQMAKTPGGETTMKLLMTTAERELPTHPTDPVEIRRMNYQTPAMINHPPIPITELANHIEMLKASDNLKFSQEYESIEPGQQFTWENSNLEINKPKNRYANVIAYDHSRVVLQTLDNITGSDYINANYCDGYRKQNAYIATQGPLPETFGDFWRMVWEQRSATIVMMTKLEERTRIKCDQYWPIRGTETYGVMQVTLSDVQEVATYCIRTLHIMRLNQGVTEQREVRQFQFTAWPDHGVPDHPTPFLMFLKRVRGMNPPESGPMIVHCSAGVGRTGCFVVIDSMLERLKNESTVDIYGHVTCLRAQRNYMVQTEDQYVFIHDAVLEAVIAGNTEISARNLYAHIQQLMQVTPVEGCSGMELEFKKLANMKTQSSKFVSANLPVNKFKNRLMNILPYESTRVCLQPIRGVDGSDYINASFIDGYKYRNAYISTQGPLPETTEDFWRMLWEHNSNIVVMLTKLKEMGREKCHQYWPNERSQRYLYYVVDPITEYNMPQYILREFKVTDARDGQSRTIRQFHFTDWPEQEQFGQEGPITVHCSAGVGRSGVFITLSIVLERMQYEGVVDVFQTVRTLRTQRPGMVQTEDQYQFCYRASLEYLGSFDHYTN</sequence>
<comment type="caution">
    <text evidence="11">The sequence shown here is derived from an EMBL/GenBank/DDBJ whole genome shotgun (WGS) entry which is preliminary data.</text>
</comment>
<protein>
    <submittedName>
        <fullName evidence="11">Tyrosine-protein phosphatase Lar</fullName>
    </submittedName>
</protein>
<evidence type="ECO:0000259" key="8">
    <source>
        <dbReference type="PROSITE" id="PS50055"/>
    </source>
</evidence>
<dbReference type="InterPro" id="IPR016130">
    <property type="entry name" value="Tyr_Pase_AS"/>
</dbReference>
<dbReference type="GO" id="GO:0016020">
    <property type="term" value="C:membrane"/>
    <property type="evidence" value="ECO:0007669"/>
    <property type="project" value="UniProtKB-SubCell"/>
</dbReference>
<dbReference type="Pfam" id="PF00102">
    <property type="entry name" value="Y_phosphatase"/>
    <property type="match status" value="2"/>
</dbReference>
<reference evidence="11 12" key="1">
    <citation type="submission" date="2021-06" db="EMBL/GenBank/DDBJ databases">
        <title>Caerostris extrusa draft genome.</title>
        <authorList>
            <person name="Kono N."/>
            <person name="Arakawa K."/>
        </authorList>
    </citation>
    <scope>NUCLEOTIDE SEQUENCE [LARGE SCALE GENOMIC DNA]</scope>
</reference>
<dbReference type="PANTHER" id="PTHR19134">
    <property type="entry name" value="RECEPTOR-TYPE TYROSINE-PROTEIN PHOSPHATASE"/>
    <property type="match status" value="1"/>
</dbReference>
<dbReference type="SUPFAM" id="SSF52799">
    <property type="entry name" value="(Phosphotyrosine protein) phosphatases II"/>
    <property type="match status" value="2"/>
</dbReference>
<dbReference type="InterPro" id="IPR029021">
    <property type="entry name" value="Prot-tyrosine_phosphatase-like"/>
</dbReference>
<evidence type="ECO:0000256" key="5">
    <source>
        <dbReference type="ARBA" id="ARBA00023136"/>
    </source>
</evidence>
<evidence type="ECO:0000313" key="11">
    <source>
        <dbReference type="EMBL" id="GIX68631.1"/>
    </source>
</evidence>
<keyword evidence="7" id="KW-0812">Transmembrane</keyword>
<dbReference type="SMART" id="SM00194">
    <property type="entry name" value="PTPc"/>
    <property type="match status" value="2"/>
</dbReference>
<organism evidence="11 12">
    <name type="scientific">Caerostris extrusa</name>
    <name type="common">Bark spider</name>
    <name type="synonym">Caerostris bankana</name>
    <dbReference type="NCBI Taxonomy" id="172846"/>
    <lineage>
        <taxon>Eukaryota</taxon>
        <taxon>Metazoa</taxon>
        <taxon>Ecdysozoa</taxon>
        <taxon>Arthropoda</taxon>
        <taxon>Chelicerata</taxon>
        <taxon>Arachnida</taxon>
        <taxon>Araneae</taxon>
        <taxon>Araneomorphae</taxon>
        <taxon>Entelegynae</taxon>
        <taxon>Araneoidea</taxon>
        <taxon>Araneidae</taxon>
        <taxon>Caerostris</taxon>
    </lineage>
</organism>
<evidence type="ECO:0000256" key="7">
    <source>
        <dbReference type="SAM" id="Phobius"/>
    </source>
</evidence>
<dbReference type="SMART" id="SM00404">
    <property type="entry name" value="PTPc_motif"/>
    <property type="match status" value="2"/>
</dbReference>
<dbReference type="PROSITE" id="PS00383">
    <property type="entry name" value="TYR_PHOSPHATASE_1"/>
    <property type="match status" value="2"/>
</dbReference>
<dbReference type="InterPro" id="IPR050348">
    <property type="entry name" value="Protein-Tyr_Phosphatase"/>
</dbReference>
<keyword evidence="7" id="KW-1133">Transmembrane helix</keyword>
<dbReference type="InterPro" id="IPR003595">
    <property type="entry name" value="Tyr_Pase_cat"/>
</dbReference>
<gene>
    <name evidence="11" type="primary">Lar</name>
    <name evidence="11" type="ORF">CEXT_648761</name>
</gene>
<evidence type="ECO:0000259" key="9">
    <source>
        <dbReference type="PROSITE" id="PS50056"/>
    </source>
</evidence>
<dbReference type="GO" id="GO:0004725">
    <property type="term" value="F:protein tyrosine phosphatase activity"/>
    <property type="evidence" value="ECO:0007669"/>
    <property type="project" value="UniProtKB-EC"/>
</dbReference>
<dbReference type="InterPro" id="IPR000242">
    <property type="entry name" value="PTP_cat"/>
</dbReference>
<evidence type="ECO:0000313" key="12">
    <source>
        <dbReference type="Proteomes" id="UP001054945"/>
    </source>
</evidence>
<dbReference type="SMART" id="SM00060">
    <property type="entry name" value="FN3"/>
    <property type="match status" value="1"/>
</dbReference>
<feature type="domain" description="Tyrosine specific protein phosphatases" evidence="9">
    <location>
        <begin position="522"/>
        <end position="596"/>
    </location>
</feature>
<dbReference type="EMBL" id="BPLR01019508">
    <property type="protein sequence ID" value="GIX68631.1"/>
    <property type="molecule type" value="Genomic_DNA"/>
</dbReference>
<evidence type="ECO:0000256" key="4">
    <source>
        <dbReference type="ARBA" id="ARBA00022912"/>
    </source>
</evidence>
<dbReference type="InterPro" id="IPR036116">
    <property type="entry name" value="FN3_sf"/>
</dbReference>
<feature type="domain" description="Tyrosine-protein phosphatase" evidence="8">
    <location>
        <begin position="348"/>
        <end position="605"/>
    </location>
</feature>
<dbReference type="PRINTS" id="PR00700">
    <property type="entry name" value="PRTYPHPHTASE"/>
</dbReference>
<dbReference type="PROSITE" id="PS50853">
    <property type="entry name" value="FN3"/>
    <property type="match status" value="1"/>
</dbReference>
<dbReference type="PROSITE" id="PS50056">
    <property type="entry name" value="TYR_PHOSPHATASE_2"/>
    <property type="match status" value="2"/>
</dbReference>
<keyword evidence="4" id="KW-0904">Protein phosphatase</keyword>
<dbReference type="CDD" id="cd00063">
    <property type="entry name" value="FN3"/>
    <property type="match status" value="1"/>
</dbReference>
<dbReference type="FunFam" id="2.60.40.10:FF:001000">
    <property type="entry name" value="tyrosine-protein phosphatase Lar isoform X3"/>
    <property type="match status" value="1"/>
</dbReference>
<feature type="domain" description="Fibronectin type-III" evidence="10">
    <location>
        <begin position="30"/>
        <end position="132"/>
    </location>
</feature>
<dbReference type="InterPro" id="IPR003961">
    <property type="entry name" value="FN3_dom"/>
</dbReference>
<feature type="domain" description="Tyrosine-protein phosphatase" evidence="8">
    <location>
        <begin position="637"/>
        <end position="876"/>
    </location>
</feature>
<keyword evidence="3" id="KW-0378">Hydrolase</keyword>
<evidence type="ECO:0000259" key="10">
    <source>
        <dbReference type="PROSITE" id="PS50853"/>
    </source>
</evidence>
<evidence type="ECO:0000256" key="1">
    <source>
        <dbReference type="ARBA" id="ARBA00004167"/>
    </source>
</evidence>
<dbReference type="GO" id="GO:0048666">
    <property type="term" value="P:neuron development"/>
    <property type="evidence" value="ECO:0007669"/>
    <property type="project" value="UniProtKB-ARBA"/>
</dbReference>
<name>A0AAV4M968_CAEEX</name>
<evidence type="ECO:0000256" key="6">
    <source>
        <dbReference type="ARBA" id="ARBA00051722"/>
    </source>
</evidence>
<dbReference type="AlphaFoldDB" id="A0AAV4M968"/>
<accession>A0AAV4M968</accession>
<comment type="subcellular location">
    <subcellularLocation>
        <location evidence="1">Membrane</location>
        <topology evidence="1">Single-pass membrane protein</topology>
    </subcellularLocation>
</comment>
<dbReference type="Pfam" id="PF00041">
    <property type="entry name" value="fn3"/>
    <property type="match status" value="1"/>
</dbReference>
<dbReference type="Gene3D" id="2.60.40.10">
    <property type="entry name" value="Immunoglobulins"/>
    <property type="match status" value="1"/>
</dbReference>